<evidence type="ECO:0000259" key="4">
    <source>
        <dbReference type="SMART" id="SM00965"/>
    </source>
</evidence>
<dbReference type="Pfam" id="PF13103">
    <property type="entry name" value="TonB_2"/>
    <property type="match status" value="1"/>
</dbReference>
<proteinExistence type="predicted"/>
<dbReference type="GO" id="GO:0019867">
    <property type="term" value="C:outer membrane"/>
    <property type="evidence" value="ECO:0007669"/>
    <property type="project" value="InterPro"/>
</dbReference>
<keyword evidence="1" id="KW-0813">Transport</keyword>
<dbReference type="SUPFAM" id="SSF74653">
    <property type="entry name" value="TolA/TonB C-terminal domain"/>
    <property type="match status" value="1"/>
</dbReference>
<dbReference type="AlphaFoldDB" id="A0A494YC17"/>
<accession>A0A494YC17</accession>
<dbReference type="EMBL" id="RBZU01000002">
    <property type="protein sequence ID" value="RKP57820.1"/>
    <property type="molecule type" value="Genomic_DNA"/>
</dbReference>
<keyword evidence="2" id="KW-0472">Membrane</keyword>
<reference evidence="5 6" key="1">
    <citation type="submission" date="2018-10" db="EMBL/GenBank/DDBJ databases">
        <title>Robbsia sp. DHC34, isolated from soil.</title>
        <authorList>
            <person name="Gao Z.-H."/>
            <person name="Qiu L.-H."/>
        </authorList>
    </citation>
    <scope>NUCLEOTIDE SEQUENCE [LARGE SCALE GENOMIC DNA]</scope>
    <source>
        <strain evidence="5 6">DHC34</strain>
    </source>
</reference>
<feature type="domain" description="Secretin/TonB short N-terminal" evidence="4">
    <location>
        <begin position="66"/>
        <end position="120"/>
    </location>
</feature>
<keyword evidence="3" id="KW-0998">Cell outer membrane</keyword>
<comment type="caution">
    <text evidence="5">The sequence shown here is derived from an EMBL/GenBank/DDBJ whole genome shotgun (WGS) entry which is preliminary data.</text>
</comment>
<dbReference type="RefSeq" id="WP_121085172.1">
    <property type="nucleotide sequence ID" value="NZ_RBZU01000002.1"/>
</dbReference>
<sequence>MTAKKTPIRVVVLIVWLLAWNALLALEARAQSMNRRQDAPQDMTRFDIDAQPLDTALEQYGAASGRPVIFDSALVAGRVSTSVHGVFGREAALQLLLTGTGLAADAITTGQEGAFVLKTAPNVSASSAVSGDASDASVDTRGYDGQIQSAIRDALCSTALAKPGDYSTAIRFDIDATGHIEALRLLHSTGNRDRDLAIQVVLGQVSIGEPPPPAMPLPIYMAIVPHGPECPAQP</sequence>
<evidence type="ECO:0000256" key="1">
    <source>
        <dbReference type="ARBA" id="ARBA00022448"/>
    </source>
</evidence>
<dbReference type="SMART" id="SM00965">
    <property type="entry name" value="STN"/>
    <property type="match status" value="1"/>
</dbReference>
<evidence type="ECO:0000313" key="6">
    <source>
        <dbReference type="Proteomes" id="UP000270342"/>
    </source>
</evidence>
<name>A0A494YC17_9BURK</name>
<organism evidence="5 6">
    <name type="scientific">Pararobbsia silviterrae</name>
    <dbReference type="NCBI Taxonomy" id="1792498"/>
    <lineage>
        <taxon>Bacteria</taxon>
        <taxon>Pseudomonadati</taxon>
        <taxon>Pseudomonadota</taxon>
        <taxon>Betaproteobacteria</taxon>
        <taxon>Burkholderiales</taxon>
        <taxon>Burkholderiaceae</taxon>
        <taxon>Pararobbsia</taxon>
    </lineage>
</organism>
<dbReference type="Gene3D" id="3.55.50.30">
    <property type="match status" value="1"/>
</dbReference>
<evidence type="ECO:0000313" key="5">
    <source>
        <dbReference type="EMBL" id="RKP57820.1"/>
    </source>
</evidence>
<protein>
    <recommendedName>
        <fullName evidence="4">Secretin/TonB short N-terminal domain-containing protein</fullName>
    </recommendedName>
</protein>
<dbReference type="Proteomes" id="UP000270342">
    <property type="component" value="Unassembled WGS sequence"/>
</dbReference>
<evidence type="ECO:0000256" key="2">
    <source>
        <dbReference type="ARBA" id="ARBA00023136"/>
    </source>
</evidence>
<keyword evidence="6" id="KW-1185">Reference proteome</keyword>
<dbReference type="InterPro" id="IPR011662">
    <property type="entry name" value="Secretin/TonB_short_N"/>
</dbReference>
<gene>
    <name evidence="5" type="ORF">D7S86_07800</name>
</gene>
<evidence type="ECO:0000256" key="3">
    <source>
        <dbReference type="ARBA" id="ARBA00023237"/>
    </source>
</evidence>
<dbReference type="OrthoDB" id="8850498at2"/>